<accession>A0A173DZK3</accession>
<feature type="compositionally biased region" description="Low complexity" evidence="1">
    <location>
        <begin position="171"/>
        <end position="183"/>
    </location>
</feature>
<dbReference type="STRING" id="1143323.M787_003425"/>
<feature type="compositionally biased region" description="Polar residues" evidence="1">
    <location>
        <begin position="197"/>
        <end position="210"/>
    </location>
</feature>
<feature type="compositionally biased region" description="Basic residues" evidence="1">
    <location>
        <begin position="131"/>
        <end position="140"/>
    </location>
</feature>
<dbReference type="AlphaFoldDB" id="A0A173DZK3"/>
<dbReference type="Proteomes" id="UP000019147">
    <property type="component" value="Chromosome"/>
</dbReference>
<feature type="transmembrane region" description="Helical" evidence="2">
    <location>
        <begin position="29"/>
        <end position="52"/>
    </location>
</feature>
<dbReference type="RefSeq" id="WP_021828177.1">
    <property type="nucleotide sequence ID" value="NZ_CP015840.1"/>
</dbReference>
<protein>
    <submittedName>
        <fullName evidence="3">Uncharacterized protein</fullName>
    </submittedName>
</protein>
<dbReference type="EMBL" id="CP015840">
    <property type="protein sequence ID" value="ANG66359.1"/>
    <property type="molecule type" value="Genomic_DNA"/>
</dbReference>
<feature type="region of interest" description="Disordered" evidence="1">
    <location>
        <begin position="122"/>
        <end position="210"/>
    </location>
</feature>
<evidence type="ECO:0000256" key="1">
    <source>
        <dbReference type="SAM" id="MobiDB-lite"/>
    </source>
</evidence>
<dbReference type="OrthoDB" id="19188at2"/>
<keyword evidence="2" id="KW-0472">Membrane</keyword>
<dbReference type="KEGG" id="cgz:M787_003425"/>
<dbReference type="GeneID" id="81478355"/>
<keyword evidence="2" id="KW-1133">Transmembrane helix</keyword>
<name>A0A173DZK3_9CHLA</name>
<evidence type="ECO:0000256" key="2">
    <source>
        <dbReference type="SAM" id="Phobius"/>
    </source>
</evidence>
<sequence length="210" mass="23245">MALSPIHKRIDTATRPHSSKSTPIQKNKIFAWITLLLLTSLPLVAIGSILATPFIPQAIFIGLSSLAIFLVSIFALSIVVNYVSTSLSTPSPSLQPTTRPRDLDLSKLDTRHNRLLHHVIQRDEQQYQLKTKPKSRRKAARPYDPSSDTSPNTTPSTKKRSSVLQFLQHKLSSSSLSSDSDSSAKTIHAKNPEVRNQPWTSASSKRTPTD</sequence>
<proteinExistence type="predicted"/>
<organism evidence="3 4">
    <name type="scientific">Chlamydia gallinacea 08-1274/3</name>
    <dbReference type="NCBI Taxonomy" id="1143323"/>
    <lineage>
        <taxon>Bacteria</taxon>
        <taxon>Pseudomonadati</taxon>
        <taxon>Chlamydiota</taxon>
        <taxon>Chlamydiia</taxon>
        <taxon>Chlamydiales</taxon>
        <taxon>Chlamydiaceae</taxon>
        <taxon>Chlamydia/Chlamydophila group</taxon>
        <taxon>Chlamydia</taxon>
    </lineage>
</organism>
<gene>
    <name evidence="3" type="ORF">M787_003425</name>
</gene>
<keyword evidence="2" id="KW-0812">Transmembrane</keyword>
<feature type="transmembrane region" description="Helical" evidence="2">
    <location>
        <begin position="58"/>
        <end position="83"/>
    </location>
</feature>
<reference evidence="3 4" key="1">
    <citation type="journal article" date="2014" name="Syst. Appl. Microbiol.">
        <title>Evidence for the existence of two new members of the family Chlamydiaceae and proposal of Chlamydia avium sp. nov. and Chlamydia gallinacea sp. nov.</title>
        <authorList>
            <person name="Sachse K."/>
            <person name="Laroucau K."/>
            <person name="Riege K."/>
            <person name="Wehner S."/>
            <person name="Dilcher M."/>
            <person name="Creasy H.H."/>
            <person name="Weidmann M."/>
            <person name="Myers G."/>
            <person name="Vorimore F."/>
            <person name="Vicari N."/>
            <person name="Magnino S."/>
            <person name="Liebler-Tenorio E."/>
            <person name="Ruettger A."/>
            <person name="Bavoil P.M."/>
            <person name="Hufert F.T."/>
            <person name="Rossello-Mora R."/>
            <person name="Marz M."/>
        </authorList>
    </citation>
    <scope>NUCLEOTIDE SEQUENCE [LARGE SCALE GENOMIC DNA]</scope>
    <source>
        <strain evidence="3 4">08-1274/3</strain>
    </source>
</reference>
<evidence type="ECO:0000313" key="3">
    <source>
        <dbReference type="EMBL" id="ANG66359.1"/>
    </source>
</evidence>
<evidence type="ECO:0000313" key="4">
    <source>
        <dbReference type="Proteomes" id="UP000019147"/>
    </source>
</evidence>
<feature type="compositionally biased region" description="Low complexity" evidence="1">
    <location>
        <begin position="142"/>
        <end position="156"/>
    </location>
</feature>